<protein>
    <submittedName>
        <fullName evidence="1">Uncharacterized protein</fullName>
    </submittedName>
</protein>
<name>A0A8A2VD47_9EURY</name>
<sequence length="209" mass="23114">MTPDLTRREAMAGIGSAVAVGASAGLAGAQESPAEAVVDADREGDYPRCLYKPDGDGEWNPVLPINVHARDSSDGAALATVEDAFAGFSNLEWTRVFPDATARAWDRERERLVPPDYSVRRPRLGDEWTHVHVWDVDDDRVAIHAHLDVFDPSSSHFHRGDHYGDAARAVADHLGDEGWTVERDYSIEYGVGEDRLERWGDTGDLKLTY</sequence>
<dbReference type="InterPro" id="IPR006311">
    <property type="entry name" value="TAT_signal"/>
</dbReference>
<proteinExistence type="predicted"/>
<evidence type="ECO:0000313" key="1">
    <source>
        <dbReference type="EMBL" id="QSW98364.1"/>
    </source>
</evidence>
<accession>A0A8A2VD47</accession>
<keyword evidence="2" id="KW-1185">Reference proteome</keyword>
<dbReference type="PROSITE" id="PS51318">
    <property type="entry name" value="TAT"/>
    <property type="match status" value="1"/>
</dbReference>
<dbReference type="EMBL" id="CP071462">
    <property type="protein sequence ID" value="QSW98364.1"/>
    <property type="molecule type" value="Genomic_DNA"/>
</dbReference>
<dbReference type="RefSeq" id="WP_207287973.1">
    <property type="nucleotide sequence ID" value="NZ_CP071462.1"/>
</dbReference>
<evidence type="ECO:0000313" key="2">
    <source>
        <dbReference type="Proteomes" id="UP000663203"/>
    </source>
</evidence>
<dbReference type="KEGG" id="hakz:J0X25_13280"/>
<reference evidence="1 2" key="1">
    <citation type="submission" date="2021-03" db="EMBL/GenBank/DDBJ databases">
        <title>Haloterrigena longa sp. nov. and Haloterrigena limicola sp. nov., extremely halophilic archaea isolated from a salt lake.</title>
        <authorList>
            <person name="Henglin C."/>
        </authorList>
    </citation>
    <scope>NUCLEOTIDE SEQUENCE [LARGE SCALE GENOMIC DNA]</scope>
    <source>
        <strain evidence="1 2">KZCA68</strain>
    </source>
</reference>
<organism evidence="1 2">
    <name type="scientific">Haloterrigena alkaliphila</name>
    <dbReference type="NCBI Taxonomy" id="2816475"/>
    <lineage>
        <taxon>Archaea</taxon>
        <taxon>Methanobacteriati</taxon>
        <taxon>Methanobacteriota</taxon>
        <taxon>Stenosarchaea group</taxon>
        <taxon>Halobacteria</taxon>
        <taxon>Halobacteriales</taxon>
        <taxon>Natrialbaceae</taxon>
        <taxon>Haloterrigena</taxon>
    </lineage>
</organism>
<dbReference type="GeneID" id="63188295"/>
<gene>
    <name evidence="1" type="ORF">J0X25_13280</name>
</gene>
<dbReference type="AlphaFoldDB" id="A0A8A2VD47"/>
<dbReference type="Proteomes" id="UP000663203">
    <property type="component" value="Chromosome"/>
</dbReference>